<protein>
    <submittedName>
        <fullName evidence="1">Uncharacterized protein</fullName>
    </submittedName>
</protein>
<organism evidence="1 2">
    <name type="scientific">Pleurodeles waltl</name>
    <name type="common">Iberian ribbed newt</name>
    <dbReference type="NCBI Taxonomy" id="8319"/>
    <lineage>
        <taxon>Eukaryota</taxon>
        <taxon>Metazoa</taxon>
        <taxon>Chordata</taxon>
        <taxon>Craniata</taxon>
        <taxon>Vertebrata</taxon>
        <taxon>Euteleostomi</taxon>
        <taxon>Amphibia</taxon>
        <taxon>Batrachia</taxon>
        <taxon>Caudata</taxon>
        <taxon>Salamandroidea</taxon>
        <taxon>Salamandridae</taxon>
        <taxon>Pleurodelinae</taxon>
        <taxon>Pleurodeles</taxon>
    </lineage>
</organism>
<sequence length="91" mass="10777">MTASGQRFMGTLAREDRLKRKYAQNVWLLLRLARYTYKRGVYRREMRGTVSVGAHTRIKERGTRRPVLHIRYDSFLAAYCVLKHTLTMTAR</sequence>
<gene>
    <name evidence="1" type="ORF">NDU88_003639</name>
</gene>
<reference evidence="1" key="1">
    <citation type="journal article" date="2022" name="bioRxiv">
        <title>Sequencing and chromosome-scale assembly of the giantPleurodeles waltlgenome.</title>
        <authorList>
            <person name="Brown T."/>
            <person name="Elewa A."/>
            <person name="Iarovenko S."/>
            <person name="Subramanian E."/>
            <person name="Araus A.J."/>
            <person name="Petzold A."/>
            <person name="Susuki M."/>
            <person name="Suzuki K.-i.T."/>
            <person name="Hayashi T."/>
            <person name="Toyoda A."/>
            <person name="Oliveira C."/>
            <person name="Osipova E."/>
            <person name="Leigh N.D."/>
            <person name="Simon A."/>
            <person name="Yun M.H."/>
        </authorList>
    </citation>
    <scope>NUCLEOTIDE SEQUENCE</scope>
    <source>
        <strain evidence="1">20211129_DDA</strain>
        <tissue evidence="1">Liver</tissue>
    </source>
</reference>
<accession>A0AAV7WPN2</accession>
<keyword evidence="2" id="KW-1185">Reference proteome</keyword>
<evidence type="ECO:0000313" key="1">
    <source>
        <dbReference type="EMBL" id="KAJ1216033.1"/>
    </source>
</evidence>
<comment type="caution">
    <text evidence="1">The sequence shown here is derived from an EMBL/GenBank/DDBJ whole genome shotgun (WGS) entry which is preliminary data.</text>
</comment>
<name>A0AAV7WPN2_PLEWA</name>
<dbReference type="Proteomes" id="UP001066276">
    <property type="component" value="Chromosome 1_1"/>
</dbReference>
<dbReference type="AlphaFoldDB" id="A0AAV7WPN2"/>
<evidence type="ECO:0000313" key="2">
    <source>
        <dbReference type="Proteomes" id="UP001066276"/>
    </source>
</evidence>
<proteinExistence type="predicted"/>
<dbReference type="EMBL" id="JANPWB010000001">
    <property type="protein sequence ID" value="KAJ1216033.1"/>
    <property type="molecule type" value="Genomic_DNA"/>
</dbReference>